<protein>
    <submittedName>
        <fullName evidence="10">Trypanosomal VSG domain containing protein, putative</fullName>
    </submittedName>
</protein>
<dbReference type="GO" id="GO:0098552">
    <property type="term" value="C:side of membrane"/>
    <property type="evidence" value="ECO:0007669"/>
    <property type="project" value="UniProtKB-KW"/>
</dbReference>
<dbReference type="InterPro" id="IPR025932">
    <property type="entry name" value="Trypano_VSG_B_N_dom"/>
</dbReference>
<dbReference type="RefSeq" id="XP_067076907.1">
    <property type="nucleotide sequence ID" value="XM_067220806.1"/>
</dbReference>
<sequence>MMNQLPLPVLAADLVFLGTSRRVHGAAGDGANGADFHVLCNLVNLAKTPVGTAISQLDLDDKELDDIREIWVALANPEYTVSLPNKLGAEGAATAKTACQTTAQPNDCKKNWTKWQAAKQRTASAATEARQNH</sequence>
<dbReference type="Pfam" id="PF13206">
    <property type="entry name" value="VSG_B"/>
    <property type="match status" value="1"/>
</dbReference>
<dbReference type="Proteomes" id="UP000195570">
    <property type="component" value="Unassembled WGS sequence"/>
</dbReference>
<evidence type="ECO:0000256" key="3">
    <source>
        <dbReference type="ARBA" id="ARBA00022475"/>
    </source>
</evidence>
<dbReference type="AlphaFoldDB" id="A0A1G4I0R4"/>
<name>A0A1G4I0R4_TRYEQ</name>
<comment type="function">
    <text evidence="1">VSG forms a coat on the surface of the parasite. The trypanosome evades the immune response of the host by expressing a series of antigenically distinct VSGs from an estimated 1000 VSG genes.</text>
</comment>
<dbReference type="GeneID" id="92380277"/>
<organism evidence="10 11">
    <name type="scientific">Trypanosoma equiperdum</name>
    <dbReference type="NCBI Taxonomy" id="5694"/>
    <lineage>
        <taxon>Eukaryota</taxon>
        <taxon>Discoba</taxon>
        <taxon>Euglenozoa</taxon>
        <taxon>Kinetoplastea</taxon>
        <taxon>Metakinetoplastina</taxon>
        <taxon>Trypanosomatida</taxon>
        <taxon>Trypanosomatidae</taxon>
        <taxon>Trypanosoma</taxon>
    </lineage>
</organism>
<feature type="domain" description="Trypanosome variant surface glycoprotein B-type N-terminal" evidence="9">
    <location>
        <begin position="15"/>
        <end position="128"/>
    </location>
</feature>
<reference evidence="10" key="1">
    <citation type="submission" date="2016-09" db="EMBL/GenBank/DDBJ databases">
        <authorList>
            <person name="Hebert L."/>
            <person name="Moumen B."/>
        </authorList>
    </citation>
    <scope>NUCLEOTIDE SEQUENCE [LARGE SCALE GENOMIC DNA]</scope>
    <source>
        <strain evidence="10">OVI</strain>
    </source>
</reference>
<keyword evidence="3" id="KW-1003">Cell membrane</keyword>
<evidence type="ECO:0000256" key="2">
    <source>
        <dbReference type="ARBA" id="ARBA00004609"/>
    </source>
</evidence>
<proteinExistence type="predicted"/>
<evidence type="ECO:0000313" key="10">
    <source>
        <dbReference type="EMBL" id="SCU65289.1"/>
    </source>
</evidence>
<keyword evidence="7" id="KW-0325">Glycoprotein</keyword>
<keyword evidence="4" id="KW-0336">GPI-anchor</keyword>
<comment type="subcellular location">
    <subcellularLocation>
        <location evidence="2">Cell membrane</location>
        <topology evidence="2">Lipid-anchor</topology>
        <topology evidence="2">GPI-anchor</topology>
    </subcellularLocation>
</comment>
<evidence type="ECO:0000256" key="5">
    <source>
        <dbReference type="ARBA" id="ARBA00022729"/>
    </source>
</evidence>
<dbReference type="VEuPathDB" id="TriTrypDB:TEOVI_000634300"/>
<keyword evidence="11" id="KW-1185">Reference proteome</keyword>
<dbReference type="GO" id="GO:0005886">
    <property type="term" value="C:plasma membrane"/>
    <property type="evidence" value="ECO:0007669"/>
    <property type="project" value="UniProtKB-SubCell"/>
</dbReference>
<keyword evidence="6" id="KW-0472">Membrane</keyword>
<evidence type="ECO:0000256" key="4">
    <source>
        <dbReference type="ARBA" id="ARBA00022622"/>
    </source>
</evidence>
<evidence type="ECO:0000256" key="1">
    <source>
        <dbReference type="ARBA" id="ARBA00002523"/>
    </source>
</evidence>
<evidence type="ECO:0000256" key="7">
    <source>
        <dbReference type="ARBA" id="ARBA00023180"/>
    </source>
</evidence>
<evidence type="ECO:0000256" key="8">
    <source>
        <dbReference type="ARBA" id="ARBA00023288"/>
    </source>
</evidence>
<dbReference type="EMBL" id="CZPT02000273">
    <property type="protein sequence ID" value="SCU65289.1"/>
    <property type="molecule type" value="Genomic_DNA"/>
</dbReference>
<keyword evidence="5" id="KW-0732">Signal</keyword>
<evidence type="ECO:0000313" key="11">
    <source>
        <dbReference type="Proteomes" id="UP000195570"/>
    </source>
</evidence>
<accession>A0A1G4I0R4</accession>
<gene>
    <name evidence="10" type="ORF">TEOVI_000634300</name>
</gene>
<evidence type="ECO:0000259" key="9">
    <source>
        <dbReference type="Pfam" id="PF13206"/>
    </source>
</evidence>
<comment type="caution">
    <text evidence="10">The sequence shown here is derived from an EMBL/GenBank/DDBJ whole genome shotgun (WGS) entry which is preliminary data.</text>
</comment>
<evidence type="ECO:0000256" key="6">
    <source>
        <dbReference type="ARBA" id="ARBA00023136"/>
    </source>
</evidence>
<keyword evidence="8" id="KW-0449">Lipoprotein</keyword>